<dbReference type="Pfam" id="PF22481">
    <property type="entry name" value="DUF6985"/>
    <property type="match status" value="1"/>
</dbReference>
<reference evidence="2 3" key="1">
    <citation type="submission" date="2019-09" db="EMBL/GenBank/DDBJ databases">
        <title>YIM 132548 draft genome.</title>
        <authorList>
            <person name="Jiang L."/>
        </authorList>
    </citation>
    <scope>NUCLEOTIDE SEQUENCE [LARGE SCALE GENOMIC DNA]</scope>
    <source>
        <strain evidence="2 3">YIM 132548</strain>
    </source>
</reference>
<organism evidence="2 3">
    <name type="scientific">Methylobacterium planeticum</name>
    <dbReference type="NCBI Taxonomy" id="2615211"/>
    <lineage>
        <taxon>Bacteria</taxon>
        <taxon>Pseudomonadati</taxon>
        <taxon>Pseudomonadota</taxon>
        <taxon>Alphaproteobacteria</taxon>
        <taxon>Hyphomicrobiales</taxon>
        <taxon>Methylobacteriaceae</taxon>
        <taxon>Methylobacterium</taxon>
    </lineage>
</organism>
<sequence>MDTVPEVANIPDALRTRLRGAGDDLEIGLSSWERLFGTARGAKPGWLRLGPPENGVAFTAAGIAALVGLAAEQEAVAAAIVEAVARAMPRIGDVLGLVEGDESVSLPEPAEIGAALAPVRVQVHDPGAGAGPALVGLAFGCSWDPEHGLGILLRRTEVLGVDTAEAVLARAVAEAAAHGRHAFFLSSHPDDEGGEGDEG</sequence>
<evidence type="ECO:0000313" key="2">
    <source>
        <dbReference type="EMBL" id="KAB1073421.1"/>
    </source>
</evidence>
<dbReference type="InterPro" id="IPR054254">
    <property type="entry name" value="DUF6985"/>
</dbReference>
<gene>
    <name evidence="2" type="ORF">F6X51_11795</name>
</gene>
<proteinExistence type="predicted"/>
<name>A0A6N6MUL7_9HYPH</name>
<comment type="caution">
    <text evidence="2">The sequence shown here is derived from an EMBL/GenBank/DDBJ whole genome shotgun (WGS) entry which is preliminary data.</text>
</comment>
<dbReference type="AlphaFoldDB" id="A0A6N6MUL7"/>
<keyword evidence="3" id="KW-1185">Reference proteome</keyword>
<dbReference type="RefSeq" id="WP_150963814.1">
    <property type="nucleotide sequence ID" value="NZ_VZZJ01000008.1"/>
</dbReference>
<evidence type="ECO:0000313" key="3">
    <source>
        <dbReference type="Proteomes" id="UP000441523"/>
    </source>
</evidence>
<protein>
    <recommendedName>
        <fullName evidence="1">DUF6985 domain-containing protein</fullName>
    </recommendedName>
</protein>
<dbReference type="EMBL" id="VZZJ01000008">
    <property type="protein sequence ID" value="KAB1073421.1"/>
    <property type="molecule type" value="Genomic_DNA"/>
</dbReference>
<dbReference type="Proteomes" id="UP000441523">
    <property type="component" value="Unassembled WGS sequence"/>
</dbReference>
<feature type="domain" description="DUF6985" evidence="1">
    <location>
        <begin position="61"/>
        <end position="165"/>
    </location>
</feature>
<evidence type="ECO:0000259" key="1">
    <source>
        <dbReference type="Pfam" id="PF22481"/>
    </source>
</evidence>
<accession>A0A6N6MUL7</accession>